<dbReference type="RefSeq" id="XP_024406536.1">
    <property type="nucleotide sequence ID" value="XM_024548720.1"/>
</dbReference>
<name>A0A2P5A031_9HYPO</name>
<reference evidence="3 4" key="1">
    <citation type="journal article" date="2016" name="Genome Announc.">
        <title>Draft Whole-Genome Sequence of Trichoderma gamsii T6085, a Promising Biocontrol Agent of Fusarium Head Blight on Wheat.</title>
        <authorList>
            <person name="Baroncelli R."/>
            <person name="Zapparata A."/>
            <person name="Piaggeschi G."/>
            <person name="Sarrocco S."/>
            <person name="Vannacci G."/>
        </authorList>
    </citation>
    <scope>NUCLEOTIDE SEQUENCE [LARGE SCALE GENOMIC DNA]</scope>
    <source>
        <strain evidence="3 4">T6085</strain>
    </source>
</reference>
<feature type="region of interest" description="Disordered" evidence="1">
    <location>
        <begin position="233"/>
        <end position="296"/>
    </location>
</feature>
<keyword evidence="4" id="KW-1185">Reference proteome</keyword>
<feature type="region of interest" description="Disordered" evidence="1">
    <location>
        <begin position="116"/>
        <end position="160"/>
    </location>
</feature>
<accession>A0A2P5A031</accession>
<dbReference type="PANTHER" id="PTHR38122:SF1">
    <property type="entry name" value="GLYCOPROTEIN X"/>
    <property type="match status" value="1"/>
</dbReference>
<gene>
    <name evidence="3" type="ORF">TGAM01_v201237</name>
</gene>
<feature type="compositionally biased region" description="Low complexity" evidence="1">
    <location>
        <begin position="151"/>
        <end position="160"/>
    </location>
</feature>
<dbReference type="PANTHER" id="PTHR38122">
    <property type="entry name" value="GLYCOPROTEIN X"/>
    <property type="match status" value="1"/>
</dbReference>
<dbReference type="CDD" id="cd12087">
    <property type="entry name" value="TM_EGFR-like"/>
    <property type="match status" value="1"/>
</dbReference>
<comment type="caution">
    <text evidence="3">The sequence shown here is derived from an EMBL/GenBank/DDBJ whole genome shotgun (WGS) entry which is preliminary data.</text>
</comment>
<feature type="compositionally biased region" description="Low complexity" evidence="1">
    <location>
        <begin position="116"/>
        <end position="139"/>
    </location>
</feature>
<evidence type="ECO:0000313" key="4">
    <source>
        <dbReference type="Proteomes" id="UP000054821"/>
    </source>
</evidence>
<dbReference type="STRING" id="398673.A0A2P5A031"/>
<keyword evidence="2" id="KW-0812">Transmembrane</keyword>
<evidence type="ECO:0000256" key="1">
    <source>
        <dbReference type="SAM" id="MobiDB-lite"/>
    </source>
</evidence>
<dbReference type="EMBL" id="JPDN02000003">
    <property type="protein sequence ID" value="PON29871.1"/>
    <property type="molecule type" value="Genomic_DNA"/>
</dbReference>
<dbReference type="Proteomes" id="UP000054821">
    <property type="component" value="Unassembled WGS sequence"/>
</dbReference>
<keyword evidence="2" id="KW-0472">Membrane</keyword>
<dbReference type="GeneID" id="29985551"/>
<evidence type="ECO:0000313" key="3">
    <source>
        <dbReference type="EMBL" id="PON29871.1"/>
    </source>
</evidence>
<feature type="compositionally biased region" description="Polar residues" evidence="1">
    <location>
        <begin position="140"/>
        <end position="150"/>
    </location>
</feature>
<protein>
    <submittedName>
        <fullName evidence="3">Uncharacterized protein</fullName>
    </submittedName>
</protein>
<feature type="compositionally biased region" description="Basic and acidic residues" evidence="1">
    <location>
        <begin position="253"/>
        <end position="267"/>
    </location>
</feature>
<dbReference type="AlphaFoldDB" id="A0A2P5A031"/>
<organism evidence="3 4">
    <name type="scientific">Trichoderma gamsii</name>
    <dbReference type="NCBI Taxonomy" id="398673"/>
    <lineage>
        <taxon>Eukaryota</taxon>
        <taxon>Fungi</taxon>
        <taxon>Dikarya</taxon>
        <taxon>Ascomycota</taxon>
        <taxon>Pezizomycotina</taxon>
        <taxon>Sordariomycetes</taxon>
        <taxon>Hypocreomycetidae</taxon>
        <taxon>Hypocreales</taxon>
        <taxon>Hypocreaceae</taxon>
        <taxon>Trichoderma</taxon>
    </lineage>
</organism>
<feature type="transmembrane region" description="Helical" evidence="2">
    <location>
        <begin position="165"/>
        <end position="189"/>
    </location>
</feature>
<evidence type="ECO:0000256" key="2">
    <source>
        <dbReference type="SAM" id="Phobius"/>
    </source>
</evidence>
<feature type="compositionally biased region" description="Low complexity" evidence="1">
    <location>
        <begin position="269"/>
        <end position="284"/>
    </location>
</feature>
<proteinExistence type="predicted"/>
<sequence length="296" mass="31335">MVWSRALFARQDNGGSVPTVCFAPCNDALAIASAEGLRSPLCAPDSSFLKALESCSDCIKAHGSDPKGGTMNISPLLPYLNLCHLLSYSTLTYTSTNGQITTIVYLLPTNNAATATASSRTTTTSKKTSRATTPSKTSTLATQTSLAPQNAASSPSVSATPPSHAWIAGPVVGSIVGLAIVLGVLFYLWQRRHRLSKPDTFDPMYDKAQLHSDCIPKPELDAQANAIHELDAQPAPPRAEMPVNEASAAELQTRNETESVAADELRHQASVVASSAVSETSSRSNTKAITRKPIRT</sequence>
<keyword evidence="2" id="KW-1133">Transmembrane helix</keyword>